<dbReference type="PANTHER" id="PTHR11814">
    <property type="entry name" value="SULFATE TRANSPORTER"/>
    <property type="match status" value="1"/>
</dbReference>
<dbReference type="Pfam" id="PF01740">
    <property type="entry name" value="STAS"/>
    <property type="match status" value="1"/>
</dbReference>
<dbReference type="GO" id="GO:0016020">
    <property type="term" value="C:membrane"/>
    <property type="evidence" value="ECO:0007669"/>
    <property type="project" value="UniProtKB-SubCell"/>
</dbReference>
<dbReference type="InterPro" id="IPR002645">
    <property type="entry name" value="STAS_dom"/>
</dbReference>
<sequence>MPRYTIASLPGDMLAAFSVVSISIPQSISYATFLSGLSPLAGLFATILPATVYAFLGTSRHLNVAPEASLCLLIGQTISSILNSEGNMSETDRNATAIAITTIITFQVGILTLILGILRLGFVDVILSRALLRAFINAIVIVILIEQAVPMLGLGAIIDVQKPKNSLDKLIRIVQNLDSSHAPTTRISLATLVAIILLQLVKKYGGKHPLIKRMPDIVLVVVGFTALSSIYRWTEQGVAVFGSVPITLGKSFFSIPIRESTMRYFEQTTPIAIMISIIGYFDSIIAGKQNATRFNYLISPNRELVALGAGNLAVSFIPGTLPAYGSLIRSRICADSGGTSQMTSLVCSLIVAFVTFSLLPLLYHLPRCVLAAVICVVVFHLLQEAPHSIMHYWRMRAWRELALMGVTLVCTMLWSVEMGVAMSVGFSLLLLVQNSSRARLVVLGRVPGTEHWEPETDGFMSLEHEPGTLVVQLKDNLDFANTSQLKERLRRLEMYGQHSVHPSEPQSREEDSVLILHLGDVDDCDADAVLVLHELFASFKSRGADVYLTNVSANLRDRLERGGIINLIGAHAIFPSVSSAVSSLPSRMHVRVRS</sequence>
<evidence type="ECO:0000313" key="8">
    <source>
        <dbReference type="Proteomes" id="UP000053477"/>
    </source>
</evidence>
<dbReference type="STRING" id="27342.A0A0H2RSW1"/>
<keyword evidence="4 5" id="KW-0472">Membrane</keyword>
<feature type="transmembrane region" description="Helical" evidence="5">
    <location>
        <begin position="187"/>
        <end position="205"/>
    </location>
</feature>
<protein>
    <submittedName>
        <fullName evidence="7">Sulfate permease</fullName>
    </submittedName>
</protein>
<feature type="transmembrane region" description="Helical" evidence="5">
    <location>
        <begin position="239"/>
        <end position="257"/>
    </location>
</feature>
<dbReference type="OrthoDB" id="427213at2759"/>
<keyword evidence="3 5" id="KW-1133">Transmembrane helix</keyword>
<dbReference type="Gene3D" id="3.30.750.24">
    <property type="entry name" value="STAS domain"/>
    <property type="match status" value="1"/>
</dbReference>
<feature type="transmembrane region" description="Helical" evidence="5">
    <location>
        <begin position="134"/>
        <end position="158"/>
    </location>
</feature>
<dbReference type="SUPFAM" id="SSF52091">
    <property type="entry name" value="SpoIIaa-like"/>
    <property type="match status" value="1"/>
</dbReference>
<dbReference type="InterPro" id="IPR036513">
    <property type="entry name" value="STAS_dom_sf"/>
</dbReference>
<feature type="transmembrane region" description="Helical" evidence="5">
    <location>
        <begin position="36"/>
        <end position="56"/>
    </location>
</feature>
<dbReference type="InterPro" id="IPR001902">
    <property type="entry name" value="SLC26A/SulP_fam"/>
</dbReference>
<evidence type="ECO:0000259" key="6">
    <source>
        <dbReference type="PROSITE" id="PS50801"/>
    </source>
</evidence>
<name>A0A0H2RSW1_9AGAM</name>
<organism evidence="7 8">
    <name type="scientific">Schizopora paradoxa</name>
    <dbReference type="NCBI Taxonomy" id="27342"/>
    <lineage>
        <taxon>Eukaryota</taxon>
        <taxon>Fungi</taxon>
        <taxon>Dikarya</taxon>
        <taxon>Basidiomycota</taxon>
        <taxon>Agaricomycotina</taxon>
        <taxon>Agaricomycetes</taxon>
        <taxon>Hymenochaetales</taxon>
        <taxon>Schizoporaceae</taxon>
        <taxon>Schizopora</taxon>
    </lineage>
</organism>
<dbReference type="AlphaFoldDB" id="A0A0H2RSW1"/>
<feature type="transmembrane region" description="Helical" evidence="5">
    <location>
        <begin position="97"/>
        <end position="122"/>
    </location>
</feature>
<feature type="domain" description="STAS" evidence="6">
    <location>
        <begin position="458"/>
        <end position="584"/>
    </location>
</feature>
<feature type="transmembrane region" description="Helical" evidence="5">
    <location>
        <begin position="401"/>
        <end position="432"/>
    </location>
</feature>
<dbReference type="GO" id="GO:0055085">
    <property type="term" value="P:transmembrane transport"/>
    <property type="evidence" value="ECO:0007669"/>
    <property type="project" value="InterPro"/>
</dbReference>
<proteinExistence type="predicted"/>
<evidence type="ECO:0000256" key="4">
    <source>
        <dbReference type="ARBA" id="ARBA00023136"/>
    </source>
</evidence>
<evidence type="ECO:0000256" key="2">
    <source>
        <dbReference type="ARBA" id="ARBA00022692"/>
    </source>
</evidence>
<feature type="transmembrane region" description="Helical" evidence="5">
    <location>
        <begin position="306"/>
        <end position="324"/>
    </location>
</feature>
<comment type="subcellular location">
    <subcellularLocation>
        <location evidence="1">Membrane</location>
        <topology evidence="1">Multi-pass membrane protein</topology>
    </subcellularLocation>
</comment>
<feature type="transmembrane region" description="Helical" evidence="5">
    <location>
        <begin position="369"/>
        <end position="389"/>
    </location>
</feature>
<evidence type="ECO:0000313" key="7">
    <source>
        <dbReference type="EMBL" id="KLO15100.1"/>
    </source>
</evidence>
<reference evidence="7 8" key="1">
    <citation type="submission" date="2015-04" db="EMBL/GenBank/DDBJ databases">
        <title>Complete genome sequence of Schizopora paradoxa KUC8140, a cosmopolitan wood degrader in East Asia.</title>
        <authorList>
            <consortium name="DOE Joint Genome Institute"/>
            <person name="Min B."/>
            <person name="Park H."/>
            <person name="Jang Y."/>
            <person name="Kim J.-J."/>
            <person name="Kim K.H."/>
            <person name="Pangilinan J."/>
            <person name="Lipzen A."/>
            <person name="Riley R."/>
            <person name="Grigoriev I.V."/>
            <person name="Spatafora J.W."/>
            <person name="Choi I.-G."/>
        </authorList>
    </citation>
    <scope>NUCLEOTIDE SEQUENCE [LARGE SCALE GENOMIC DNA]</scope>
    <source>
        <strain evidence="7 8">KUC8140</strain>
    </source>
</reference>
<dbReference type="Pfam" id="PF00916">
    <property type="entry name" value="Sulfate_transp"/>
    <property type="match status" value="1"/>
</dbReference>
<evidence type="ECO:0000256" key="1">
    <source>
        <dbReference type="ARBA" id="ARBA00004141"/>
    </source>
</evidence>
<keyword evidence="2 5" id="KW-0812">Transmembrane</keyword>
<dbReference type="CDD" id="cd07042">
    <property type="entry name" value="STAS_SulP_like_sulfate_transporter"/>
    <property type="match status" value="1"/>
</dbReference>
<dbReference type="PROSITE" id="PS50801">
    <property type="entry name" value="STAS"/>
    <property type="match status" value="1"/>
</dbReference>
<feature type="transmembrane region" description="Helical" evidence="5">
    <location>
        <begin position="345"/>
        <end position="363"/>
    </location>
</feature>
<dbReference type="InParanoid" id="A0A0H2RSW1"/>
<feature type="transmembrane region" description="Helical" evidence="5">
    <location>
        <begin position="217"/>
        <end position="233"/>
    </location>
</feature>
<accession>A0A0H2RSW1</accession>
<keyword evidence="8" id="KW-1185">Reference proteome</keyword>
<feature type="transmembrane region" description="Helical" evidence="5">
    <location>
        <begin position="269"/>
        <end position="286"/>
    </location>
</feature>
<dbReference type="FunCoup" id="A0A0H2RSW1">
    <property type="interactions" value="9"/>
</dbReference>
<gene>
    <name evidence="7" type="ORF">SCHPADRAFT_850004</name>
</gene>
<evidence type="ECO:0000256" key="5">
    <source>
        <dbReference type="SAM" id="Phobius"/>
    </source>
</evidence>
<dbReference type="Proteomes" id="UP000053477">
    <property type="component" value="Unassembled WGS sequence"/>
</dbReference>
<evidence type="ECO:0000256" key="3">
    <source>
        <dbReference type="ARBA" id="ARBA00022989"/>
    </source>
</evidence>
<dbReference type="InterPro" id="IPR011547">
    <property type="entry name" value="SLC26A/SulP_dom"/>
</dbReference>
<dbReference type="EMBL" id="KQ085934">
    <property type="protein sequence ID" value="KLO15100.1"/>
    <property type="molecule type" value="Genomic_DNA"/>
</dbReference>